<protein>
    <submittedName>
        <fullName evidence="1">Uncharacterized protein</fullName>
    </submittedName>
</protein>
<comment type="caution">
    <text evidence="1">The sequence shown here is derived from an EMBL/GenBank/DDBJ whole genome shotgun (WGS) entry which is preliminary data.</text>
</comment>
<gene>
    <name evidence="1" type="ORF">GOB93_17685</name>
</gene>
<accession>A0ABX0JVB5</accession>
<reference evidence="1 2" key="1">
    <citation type="journal article" date="2020" name="Int. J. Syst. Evol. Microbiol.">
        <title>Novel acetic acid bacteria from cider fermentations: Acetobacter conturbans sp. nov. and Acetobacter fallax sp. nov.</title>
        <authorList>
            <person name="Sombolestani A.S."/>
            <person name="Cleenwerck I."/>
            <person name="Cnockaert M."/>
            <person name="Borremans W."/>
            <person name="Wieme A.D."/>
            <person name="De Vuyst L."/>
            <person name="Vandamme P."/>
        </authorList>
    </citation>
    <scope>NUCLEOTIDE SEQUENCE [LARGE SCALE GENOMIC DNA]</scope>
    <source>
        <strain evidence="1 2">LMG 30640</strain>
    </source>
</reference>
<organism evidence="1 2">
    <name type="scientific">Acetobacter musti</name>
    <dbReference type="NCBI Taxonomy" id="864732"/>
    <lineage>
        <taxon>Bacteria</taxon>
        <taxon>Pseudomonadati</taxon>
        <taxon>Pseudomonadota</taxon>
        <taxon>Alphaproteobacteria</taxon>
        <taxon>Acetobacterales</taxon>
        <taxon>Acetobacteraceae</taxon>
        <taxon>Acetobacter</taxon>
    </lineage>
</organism>
<sequence>MTRITLHADGRAPVTIELDGTSTQPLHLHLSSEFGQAETNNTMPALVAPASAPRRAWKKALPALVAGGLAAIVIIGSRPAVVPGLNAPDAETEAVPQQPALLPPLPGSAMTGASLPGVSSTYIPGARLPGSGNAAGGITGHTPGEQIEAARRAMTRQPVVAYPQSPGGAQTAPTAAVAPVAPAAPVAPTIGTEKSPFGLEN</sequence>
<evidence type="ECO:0000313" key="2">
    <source>
        <dbReference type="Proteomes" id="UP000635278"/>
    </source>
</evidence>
<evidence type="ECO:0000313" key="1">
    <source>
        <dbReference type="EMBL" id="NHN86451.1"/>
    </source>
</evidence>
<keyword evidence="2" id="KW-1185">Reference proteome</keyword>
<proteinExistence type="predicted"/>
<dbReference type="RefSeq" id="WP_173584797.1">
    <property type="nucleotide sequence ID" value="NZ_WOTB01000035.1"/>
</dbReference>
<dbReference type="EMBL" id="WOTB01000035">
    <property type="protein sequence ID" value="NHN86451.1"/>
    <property type="molecule type" value="Genomic_DNA"/>
</dbReference>
<name>A0ABX0JVB5_9PROT</name>
<dbReference type="Proteomes" id="UP000635278">
    <property type="component" value="Unassembled WGS sequence"/>
</dbReference>